<keyword evidence="2" id="KW-1185">Reference proteome</keyword>
<organism evidence="2 3">
    <name type="scientific">Nicrophorus vespilloides</name>
    <name type="common">Boreal carrion beetle</name>
    <dbReference type="NCBI Taxonomy" id="110193"/>
    <lineage>
        <taxon>Eukaryota</taxon>
        <taxon>Metazoa</taxon>
        <taxon>Ecdysozoa</taxon>
        <taxon>Arthropoda</taxon>
        <taxon>Hexapoda</taxon>
        <taxon>Insecta</taxon>
        <taxon>Pterygota</taxon>
        <taxon>Neoptera</taxon>
        <taxon>Endopterygota</taxon>
        <taxon>Coleoptera</taxon>
        <taxon>Polyphaga</taxon>
        <taxon>Staphyliniformia</taxon>
        <taxon>Silphidae</taxon>
        <taxon>Nicrophorinae</taxon>
        <taxon>Nicrophorus</taxon>
    </lineage>
</organism>
<evidence type="ECO:0000256" key="1">
    <source>
        <dbReference type="SAM" id="MobiDB-lite"/>
    </source>
</evidence>
<evidence type="ECO:0000313" key="3">
    <source>
        <dbReference type="RefSeq" id="XP_017785695.1"/>
    </source>
</evidence>
<gene>
    <name evidence="3" type="primary">LOC108568861</name>
</gene>
<dbReference type="Proteomes" id="UP000695000">
    <property type="component" value="Unplaced"/>
</dbReference>
<accession>A0ABM1NFU5</accession>
<dbReference type="RefSeq" id="XP_017785695.1">
    <property type="nucleotide sequence ID" value="XM_017930206.1"/>
</dbReference>
<proteinExistence type="predicted"/>
<sequence>MLRKLILVFHNKIATNWLSRRRDRKLRELNYIIHVHEEPCKKMENRYMPTKLELFFDSLKHLTDNEKTEVMMRMGIHYLMMLEQTMMDKEVEEKNEKVQHEPTNPLKPSIEDSLELQKQEMYKRSTSKQARLLRRLRKSKS</sequence>
<protein>
    <submittedName>
        <fullName evidence="3">Uncharacterized protein LOC108568861 isoform X1</fullName>
    </submittedName>
</protein>
<feature type="region of interest" description="Disordered" evidence="1">
    <location>
        <begin position="90"/>
        <end position="141"/>
    </location>
</feature>
<reference evidence="3" key="1">
    <citation type="submission" date="2025-08" db="UniProtKB">
        <authorList>
            <consortium name="RefSeq"/>
        </authorList>
    </citation>
    <scope>IDENTIFICATION</scope>
    <source>
        <tissue evidence="3">Whole Larva</tissue>
    </source>
</reference>
<dbReference type="GeneID" id="108568861"/>
<evidence type="ECO:0000313" key="2">
    <source>
        <dbReference type="Proteomes" id="UP000695000"/>
    </source>
</evidence>
<name>A0ABM1NFU5_NICVS</name>
<feature type="compositionally biased region" description="Basic residues" evidence="1">
    <location>
        <begin position="131"/>
        <end position="141"/>
    </location>
</feature>
<feature type="compositionally biased region" description="Basic and acidic residues" evidence="1">
    <location>
        <begin position="90"/>
        <end position="100"/>
    </location>
</feature>